<evidence type="ECO:0000256" key="2">
    <source>
        <dbReference type="ARBA" id="ARBA00022679"/>
    </source>
</evidence>
<dbReference type="InterPro" id="IPR011009">
    <property type="entry name" value="Kinase-like_dom_sf"/>
</dbReference>
<dbReference type="VEuPathDB" id="FungiDB:PGTG_22175"/>
<dbReference type="PROSITE" id="PS51158">
    <property type="entry name" value="ALPHA_KINASE"/>
    <property type="match status" value="1"/>
</dbReference>
<dbReference type="GO" id="GO:0005524">
    <property type="term" value="F:ATP binding"/>
    <property type="evidence" value="ECO:0007669"/>
    <property type="project" value="UniProtKB-KW"/>
</dbReference>
<sequence>MKTDGWVVAQRLHFYTIEEQPPPEANQKSYVVNDYIHAVTFPFNIKVDRQKHLGEGSSRQSYPAPVPSSENGQEVINKWVAKIRYSDPQPNVSNHASDSITYWGFGLILTEFKDLISEILDGAIDKPNEVYFFESHLDGNFVKYSSNLNFHLSPNQKGMDPNYLSLMNIALTHWSYNQSRVQQLVCDLQGFGPILTDPKMVDLNADAWAEGNSAGTGINAFLNEHVCSTVFNILKLGQGGKAVDLKWKCPTPRQPLAFERILASKNRGVFSVSEASDDSDLPKILL</sequence>
<organism evidence="7 8">
    <name type="scientific">Puccinia graminis f. sp. tritici (strain CRL 75-36-700-3 / race SCCL)</name>
    <name type="common">Black stem rust fungus</name>
    <dbReference type="NCBI Taxonomy" id="418459"/>
    <lineage>
        <taxon>Eukaryota</taxon>
        <taxon>Fungi</taxon>
        <taxon>Dikarya</taxon>
        <taxon>Basidiomycota</taxon>
        <taxon>Pucciniomycotina</taxon>
        <taxon>Pucciniomycetes</taxon>
        <taxon>Pucciniales</taxon>
        <taxon>Pucciniaceae</taxon>
        <taxon>Puccinia</taxon>
    </lineage>
</organism>
<dbReference type="PANTHER" id="PTHR45992:SF2">
    <property type="entry name" value="EUKARYOTIC ELONGATION FACTOR 2 KINASE"/>
    <property type="match status" value="1"/>
</dbReference>
<dbReference type="SUPFAM" id="SSF56112">
    <property type="entry name" value="Protein kinase-like (PK-like)"/>
    <property type="match status" value="1"/>
</dbReference>
<keyword evidence="4" id="KW-0418">Kinase</keyword>
<dbReference type="OrthoDB" id="301415at2759"/>
<feature type="domain" description="Alpha-type protein kinase" evidence="6">
    <location>
        <begin position="1"/>
        <end position="239"/>
    </location>
</feature>
<dbReference type="RefSeq" id="XP_003889061.1">
    <property type="nucleotide sequence ID" value="XM_003889012.1"/>
</dbReference>
<dbReference type="InterPro" id="IPR051852">
    <property type="entry name" value="Alpha-type_PK"/>
</dbReference>
<keyword evidence="5" id="KW-0067">ATP-binding</keyword>
<dbReference type="InterPro" id="IPR004166">
    <property type="entry name" value="a-kinase_dom"/>
</dbReference>
<evidence type="ECO:0000313" key="7">
    <source>
        <dbReference type="EMBL" id="EHS64351.1"/>
    </source>
</evidence>
<dbReference type="GO" id="GO:0004674">
    <property type="term" value="F:protein serine/threonine kinase activity"/>
    <property type="evidence" value="ECO:0000318"/>
    <property type="project" value="GO_Central"/>
</dbReference>
<keyword evidence="8" id="KW-1185">Reference proteome</keyword>
<dbReference type="CDD" id="cd04515">
    <property type="entry name" value="Alpha_kinase"/>
    <property type="match status" value="1"/>
</dbReference>
<dbReference type="GO" id="GO:0031037">
    <property type="term" value="P:myosin II filament disassembly"/>
    <property type="evidence" value="ECO:0000318"/>
    <property type="project" value="GO_Central"/>
</dbReference>
<proteinExistence type="predicted"/>
<dbReference type="KEGG" id="pgr:PGTG_22175"/>
<evidence type="ECO:0000313" key="8">
    <source>
        <dbReference type="Proteomes" id="UP000008783"/>
    </source>
</evidence>
<dbReference type="GeneID" id="13541782"/>
<dbReference type="Gene3D" id="3.20.200.10">
    <property type="entry name" value="MHCK/EF2 kinase"/>
    <property type="match status" value="1"/>
</dbReference>
<evidence type="ECO:0000256" key="4">
    <source>
        <dbReference type="ARBA" id="ARBA00022777"/>
    </source>
</evidence>
<dbReference type="PANTHER" id="PTHR45992">
    <property type="entry name" value="EUKARYOTIC ELONGATION FACTOR 2 KINASE-RELATED"/>
    <property type="match status" value="1"/>
</dbReference>
<evidence type="ECO:0000259" key="6">
    <source>
        <dbReference type="PROSITE" id="PS51158"/>
    </source>
</evidence>
<dbReference type="Proteomes" id="UP000008783">
    <property type="component" value="Unassembled WGS sequence"/>
</dbReference>
<accession>H6QTU4</accession>
<gene>
    <name evidence="7" type="ORF">PGTG_22175</name>
</gene>
<evidence type="ECO:0000256" key="3">
    <source>
        <dbReference type="ARBA" id="ARBA00022741"/>
    </source>
</evidence>
<dbReference type="Pfam" id="PF02816">
    <property type="entry name" value="Alpha_kinase"/>
    <property type="match status" value="1"/>
</dbReference>
<reference evidence="8" key="1">
    <citation type="journal article" date="2011" name="Proc. Natl. Acad. Sci. U.S.A.">
        <title>Obligate biotrophy features unraveled by the genomic analysis of rust fungi.</title>
        <authorList>
            <person name="Duplessis S."/>
            <person name="Cuomo C.A."/>
            <person name="Lin Y.-C."/>
            <person name="Aerts A."/>
            <person name="Tisserant E."/>
            <person name="Veneault-Fourrey C."/>
            <person name="Joly D.L."/>
            <person name="Hacquard S."/>
            <person name="Amselem J."/>
            <person name="Cantarel B.L."/>
            <person name="Chiu R."/>
            <person name="Coutinho P.M."/>
            <person name="Feau N."/>
            <person name="Field M."/>
            <person name="Frey P."/>
            <person name="Gelhaye E."/>
            <person name="Goldberg J."/>
            <person name="Grabherr M.G."/>
            <person name="Kodira C.D."/>
            <person name="Kohler A."/>
            <person name="Kuees U."/>
            <person name="Lindquist E.A."/>
            <person name="Lucas S.M."/>
            <person name="Mago R."/>
            <person name="Mauceli E."/>
            <person name="Morin E."/>
            <person name="Murat C."/>
            <person name="Pangilinan J.L."/>
            <person name="Park R."/>
            <person name="Pearson M."/>
            <person name="Quesneville H."/>
            <person name="Rouhier N."/>
            <person name="Sakthikumar S."/>
            <person name="Salamov A.A."/>
            <person name="Schmutz J."/>
            <person name="Selles B."/>
            <person name="Shapiro H."/>
            <person name="Tanguay P."/>
            <person name="Tuskan G.A."/>
            <person name="Henrissat B."/>
            <person name="Van de Peer Y."/>
            <person name="Rouze P."/>
            <person name="Ellis J.G."/>
            <person name="Dodds P.N."/>
            <person name="Schein J.E."/>
            <person name="Zhong S."/>
            <person name="Hamelin R.C."/>
            <person name="Grigoriev I.V."/>
            <person name="Szabo L.J."/>
            <person name="Martin F."/>
        </authorList>
    </citation>
    <scope>NUCLEOTIDE SEQUENCE [LARGE SCALE GENOMIC DNA]</scope>
    <source>
        <strain evidence="8">CRL 75-36-700-3 / race SCCL</strain>
    </source>
</reference>
<keyword evidence="2" id="KW-0808">Transferase</keyword>
<dbReference type="AlphaFoldDB" id="H6QTU4"/>
<dbReference type="InParanoid" id="H6QTU4"/>
<evidence type="ECO:0000256" key="1">
    <source>
        <dbReference type="ARBA" id="ARBA00022527"/>
    </source>
</evidence>
<name>H6QTU4_PUCGT</name>
<dbReference type="EMBL" id="DS178322">
    <property type="protein sequence ID" value="EHS64351.1"/>
    <property type="molecule type" value="Genomic_DNA"/>
</dbReference>
<protein>
    <recommendedName>
        <fullName evidence="6">Alpha-type protein kinase domain-containing protein</fullName>
    </recommendedName>
</protein>
<dbReference type="HOGENOM" id="CLU_020761_1_0_1"/>
<keyword evidence="3" id="KW-0547">Nucleotide-binding</keyword>
<keyword evidence="1" id="KW-0723">Serine/threonine-protein kinase</keyword>
<evidence type="ECO:0000256" key="5">
    <source>
        <dbReference type="ARBA" id="ARBA00022840"/>
    </source>
</evidence>
<dbReference type="SMART" id="SM00811">
    <property type="entry name" value="Alpha_kinase"/>
    <property type="match status" value="1"/>
</dbReference>